<organism evidence="2 3">
    <name type="scientific">Actinomyces lilanjuaniae</name>
    <dbReference type="NCBI Taxonomy" id="2321394"/>
    <lineage>
        <taxon>Bacteria</taxon>
        <taxon>Bacillati</taxon>
        <taxon>Actinomycetota</taxon>
        <taxon>Actinomycetes</taxon>
        <taxon>Actinomycetales</taxon>
        <taxon>Actinomycetaceae</taxon>
        <taxon>Actinomyces</taxon>
    </lineage>
</organism>
<dbReference type="EMBL" id="CP032514">
    <property type="protein sequence ID" value="AYD90638.1"/>
    <property type="molecule type" value="Genomic_DNA"/>
</dbReference>
<feature type="region of interest" description="Disordered" evidence="1">
    <location>
        <begin position="39"/>
        <end position="75"/>
    </location>
</feature>
<gene>
    <name evidence="2" type="ORF">D5R93_12670</name>
</gene>
<evidence type="ECO:0000313" key="3">
    <source>
        <dbReference type="Proteomes" id="UP000273001"/>
    </source>
</evidence>
<dbReference type="Proteomes" id="UP000273001">
    <property type="component" value="Chromosome"/>
</dbReference>
<evidence type="ECO:0008006" key="4">
    <source>
        <dbReference type="Google" id="ProtNLM"/>
    </source>
</evidence>
<evidence type="ECO:0000313" key="2">
    <source>
        <dbReference type="EMBL" id="AYD90638.1"/>
    </source>
</evidence>
<reference evidence="2 3" key="1">
    <citation type="submission" date="2018-09" db="EMBL/GenBank/DDBJ databases">
        <authorList>
            <person name="Li J."/>
        </authorList>
    </citation>
    <scope>NUCLEOTIDE SEQUENCE [LARGE SCALE GENOMIC DNA]</scope>
    <source>
        <strain evidence="2 3">2129</strain>
    </source>
</reference>
<keyword evidence="3" id="KW-1185">Reference proteome</keyword>
<proteinExistence type="predicted"/>
<sequence>MLPGLARAAAQRTHKQVTAADLGGFTVWVSAVIADQGVGEHNLGSKPSPTSRLRHGCETEGLTTRSDAIRARSLG</sequence>
<dbReference type="RefSeq" id="WP_120205575.1">
    <property type="nucleotide sequence ID" value="NZ_CP032514.1"/>
</dbReference>
<evidence type="ECO:0000256" key="1">
    <source>
        <dbReference type="SAM" id="MobiDB-lite"/>
    </source>
</evidence>
<protein>
    <recommendedName>
        <fullName evidence="4">Transposase</fullName>
    </recommendedName>
</protein>
<name>A0ABM6Z5M8_9ACTO</name>
<accession>A0ABM6Z5M8</accession>